<dbReference type="EMBL" id="PQAP01000211">
    <property type="protein sequence ID" value="PWB68215.1"/>
    <property type="molecule type" value="Genomic_DNA"/>
</dbReference>
<gene>
    <name evidence="2 3" type="primary">mtnA</name>
    <name evidence="3" type="ORF">C3F09_12095</name>
</gene>
<dbReference type="Pfam" id="PF01008">
    <property type="entry name" value="IF-2B"/>
    <property type="match status" value="1"/>
</dbReference>
<feature type="binding site" evidence="2">
    <location>
        <begin position="243"/>
        <end position="244"/>
    </location>
    <ligand>
        <name>substrate</name>
    </ligand>
</feature>
<comment type="similarity">
    <text evidence="2">Belongs to the EIF-2B alpha/beta/delta subunits family. MtnA subfamily.</text>
</comment>
<dbReference type="GO" id="GO:0046523">
    <property type="term" value="F:S-methyl-5-thioribose-1-phosphate isomerase activity"/>
    <property type="evidence" value="ECO:0007669"/>
    <property type="project" value="UniProtKB-UniRule"/>
</dbReference>
<dbReference type="InterPro" id="IPR005251">
    <property type="entry name" value="IF-M1Pi"/>
</dbReference>
<dbReference type="FunFam" id="1.20.120.420:FF:000003">
    <property type="entry name" value="Methylthioribose-1-phosphate isomerase"/>
    <property type="match status" value="1"/>
</dbReference>
<dbReference type="AlphaFoldDB" id="A0A855X307"/>
<protein>
    <recommendedName>
        <fullName evidence="2">Methylthioribose-1-phosphate isomerase</fullName>
        <shortName evidence="2">M1Pi</shortName>
        <shortName evidence="2">MTR-1-P isomerase</shortName>
        <ecNumber evidence="2">5.3.1.23</ecNumber>
    </recommendedName>
    <alternativeName>
        <fullName evidence="2">S-methyl-5-thioribose-1-phosphate isomerase</fullName>
    </alternativeName>
</protein>
<dbReference type="InterPro" id="IPR027363">
    <property type="entry name" value="M1Pi_N"/>
</dbReference>
<accession>A0A855X307</accession>
<dbReference type="NCBIfam" id="NF004326">
    <property type="entry name" value="PRK05720.1"/>
    <property type="match status" value="1"/>
</dbReference>
<evidence type="ECO:0000313" key="3">
    <source>
        <dbReference type="EMBL" id="PWB68215.1"/>
    </source>
</evidence>
<dbReference type="EC" id="5.3.1.23" evidence="2"/>
<dbReference type="NCBIfam" id="TIGR00524">
    <property type="entry name" value="eIF-2B_rel"/>
    <property type="match status" value="1"/>
</dbReference>
<feature type="binding site" evidence="2">
    <location>
        <position position="192"/>
    </location>
    <ligand>
        <name>substrate</name>
    </ligand>
</feature>
<organism evidence="3 4">
    <name type="scientific">candidate division GN15 bacterium</name>
    <dbReference type="NCBI Taxonomy" id="2072418"/>
    <lineage>
        <taxon>Bacteria</taxon>
        <taxon>candidate division GN15</taxon>
    </lineage>
</organism>
<feature type="site" description="Transition state stabilizer" evidence="2">
    <location>
        <position position="153"/>
    </location>
</feature>
<dbReference type="Gene3D" id="3.40.50.10470">
    <property type="entry name" value="Translation initiation factor eif-2b, domain 2"/>
    <property type="match status" value="1"/>
</dbReference>
<dbReference type="Proteomes" id="UP000250918">
    <property type="component" value="Unassembled WGS sequence"/>
</dbReference>
<dbReference type="Gene3D" id="1.20.120.420">
    <property type="entry name" value="translation initiation factor eif-2b, domain 1"/>
    <property type="match status" value="1"/>
</dbReference>
<dbReference type="PANTHER" id="PTHR43475">
    <property type="entry name" value="METHYLTHIORIBOSE-1-PHOSPHATE ISOMERASE"/>
    <property type="match status" value="1"/>
</dbReference>
<dbReference type="UniPathway" id="UPA00904">
    <property type="reaction ID" value="UER00874"/>
</dbReference>
<dbReference type="InterPro" id="IPR000649">
    <property type="entry name" value="IF-2B-related"/>
</dbReference>
<name>A0A855X307_9BACT</name>
<feature type="active site" description="Proton donor" evidence="2">
    <location>
        <position position="233"/>
    </location>
</feature>
<reference evidence="3 4" key="1">
    <citation type="journal article" date="2018" name="ISME J.">
        <title>A methanotrophic archaeon couples anaerobic oxidation of methane to Fe(III) reduction.</title>
        <authorList>
            <person name="Cai C."/>
            <person name="Leu A.O."/>
            <person name="Xie G.J."/>
            <person name="Guo J."/>
            <person name="Feng Y."/>
            <person name="Zhao J.X."/>
            <person name="Tyson G.W."/>
            <person name="Yuan Z."/>
            <person name="Hu S."/>
        </authorList>
    </citation>
    <scope>NUCLEOTIDE SEQUENCE [LARGE SCALE GENOMIC DNA]</scope>
    <source>
        <strain evidence="3">FeB_12</strain>
    </source>
</reference>
<comment type="function">
    <text evidence="2">Catalyzes the interconversion of methylthioribose-1-phosphate (MTR-1-P) into methylthioribulose-1-phosphate (MTRu-1-P).</text>
</comment>
<dbReference type="InterPro" id="IPR042529">
    <property type="entry name" value="IF_2B-like_C"/>
</dbReference>
<evidence type="ECO:0000256" key="1">
    <source>
        <dbReference type="ARBA" id="ARBA00023235"/>
    </source>
</evidence>
<evidence type="ECO:0000256" key="2">
    <source>
        <dbReference type="HAMAP-Rule" id="MF_01678"/>
    </source>
</evidence>
<dbReference type="NCBIfam" id="TIGR00512">
    <property type="entry name" value="salvage_mtnA"/>
    <property type="match status" value="1"/>
</dbReference>
<proteinExistence type="inferred from homology"/>
<dbReference type="SUPFAM" id="SSF100950">
    <property type="entry name" value="NagB/RpiA/CoA transferase-like"/>
    <property type="match status" value="1"/>
</dbReference>
<keyword evidence="2" id="KW-0486">Methionine biosynthesis</keyword>
<dbReference type="PANTHER" id="PTHR43475:SF1">
    <property type="entry name" value="METHYLTHIORIBOSE-1-PHOSPHATE ISOMERASE"/>
    <property type="match status" value="1"/>
</dbReference>
<evidence type="ECO:0000313" key="4">
    <source>
        <dbReference type="Proteomes" id="UP000250918"/>
    </source>
</evidence>
<dbReference type="InterPro" id="IPR011559">
    <property type="entry name" value="Initiation_fac_2B_a/b/d"/>
</dbReference>
<feature type="binding site" evidence="2">
    <location>
        <begin position="46"/>
        <end position="48"/>
    </location>
    <ligand>
        <name>substrate</name>
    </ligand>
</feature>
<dbReference type="GO" id="GO:0019509">
    <property type="term" value="P:L-methionine salvage from methylthioadenosine"/>
    <property type="evidence" value="ECO:0007669"/>
    <property type="project" value="UniProtKB-UniRule"/>
</dbReference>
<dbReference type="InterPro" id="IPR037171">
    <property type="entry name" value="NagB/RpiA_transferase-like"/>
</dbReference>
<dbReference type="FunFam" id="3.40.50.10470:FF:000006">
    <property type="entry name" value="Methylthioribose-1-phosphate isomerase"/>
    <property type="match status" value="1"/>
</dbReference>
<dbReference type="HAMAP" id="MF_01678">
    <property type="entry name" value="Salvage_MtnA"/>
    <property type="match status" value="1"/>
</dbReference>
<keyword evidence="1 2" id="KW-0413">Isomerase</keyword>
<keyword evidence="2" id="KW-0028">Amino-acid biosynthesis</keyword>
<comment type="caution">
    <text evidence="3">The sequence shown here is derived from an EMBL/GenBank/DDBJ whole genome shotgun (WGS) entry which is preliminary data.</text>
</comment>
<comment type="catalytic activity">
    <reaction evidence="2">
        <text>5-(methylsulfanyl)-alpha-D-ribose 1-phosphate = 5-(methylsulfanyl)-D-ribulose 1-phosphate</text>
        <dbReference type="Rhea" id="RHEA:19989"/>
        <dbReference type="ChEBI" id="CHEBI:58533"/>
        <dbReference type="ChEBI" id="CHEBI:58548"/>
        <dbReference type="EC" id="5.3.1.23"/>
    </reaction>
</comment>
<comment type="pathway">
    <text evidence="2">Amino-acid biosynthesis; L-methionine biosynthesis via salvage pathway; L-methionine from S-methyl-5-thio-alpha-D-ribose 1-phosphate: step 1/6.</text>
</comment>
<sequence>MKIKSIERVGNSVRLIDQTKLPKELVYRTLDDYREIVGAIKRLEIRGAPAIGIAAAYTLAIAVQQVRDGSPTTVKRLADEIKAARPTAVNLFWAIDRATGTVISEEVWDYRAVADRLWDEAERIHDEDRQMCARIGQFGADLIQDGNGILTHCNTGALATGGIGTALGVIYTCRDQGKRLRVYADETRPLLQGARLTAWELQQEGIDVTLICDNMAAVLMRQGKVNHVIVGADRIARNGDTANKIGTYGLAVLANHHGIPFYVAAPTSTFDEATATGRQIVIEERGAEEITNGFGKRTAPEGIRVYSPAFDVTPHELISCYITDSGIRPGGRQEAQ</sequence>
<feature type="binding site" evidence="2">
    <location>
        <position position="85"/>
    </location>
    <ligand>
        <name>substrate</name>
    </ligand>
</feature>